<evidence type="ECO:0000313" key="3">
    <source>
        <dbReference type="Proteomes" id="UP000556329"/>
    </source>
</evidence>
<organism evidence="2 3">
    <name type="scientific">Mesorhizobium sangaii</name>
    <dbReference type="NCBI Taxonomy" id="505389"/>
    <lineage>
        <taxon>Bacteria</taxon>
        <taxon>Pseudomonadati</taxon>
        <taxon>Pseudomonadota</taxon>
        <taxon>Alphaproteobacteria</taxon>
        <taxon>Hyphomicrobiales</taxon>
        <taxon>Phyllobacteriaceae</taxon>
        <taxon>Mesorhizobium</taxon>
    </lineage>
</organism>
<dbReference type="Proteomes" id="UP000556329">
    <property type="component" value="Unassembled WGS sequence"/>
</dbReference>
<dbReference type="EMBL" id="JACHEF010000003">
    <property type="protein sequence ID" value="MBB6410655.1"/>
    <property type="molecule type" value="Genomic_DNA"/>
</dbReference>
<reference evidence="2 3" key="1">
    <citation type="submission" date="2020-08" db="EMBL/GenBank/DDBJ databases">
        <title>Genomic Encyclopedia of Type Strains, Phase IV (KMG-IV): sequencing the most valuable type-strain genomes for metagenomic binning, comparative biology and taxonomic classification.</title>
        <authorList>
            <person name="Goeker M."/>
        </authorList>
    </citation>
    <scope>NUCLEOTIDE SEQUENCE [LARGE SCALE GENOMIC DNA]</scope>
    <source>
        <strain evidence="2 3">DSM 100039</strain>
    </source>
</reference>
<proteinExistence type="predicted"/>
<sequence length="381" mass="42289">MPIKDVGSLDQFQLALYASKGAEPPLNGTDLTVLLELIDRFKKKDGVTFPSSAGHLARETGRPIRSVQESIRRLQDMHLAEIVDQGTGTRGKTYTFNFEWVREVAAEIKSEIESRSIARKKRKKKIPASDADNRVPSNEILPTRKSAPLRDIVTRKFAYLTGVATRESAPQTYVVPTGTYVGGADAPPFGYATSGIRPLKKDGKPDFTVYPNVERWVTITSVDPEDLEDDNAKCLTFNYTTDCGIQSDIFIVTSSDDESEQADGQKVLGSLLDAVGLSDIETAEELVGRRARLLLHYHNGGFVKCLPRENGDDTHDSIEAPAIPQVDRSGIVIDYDWKPTPHIERPRVKFVPRYSVVPEAVKTVHEMAQDWAAQFDEEEAA</sequence>
<protein>
    <recommendedName>
        <fullName evidence="4">Helix-turn-helix domain-containing protein</fullName>
    </recommendedName>
</protein>
<feature type="region of interest" description="Disordered" evidence="1">
    <location>
        <begin position="119"/>
        <end position="139"/>
    </location>
</feature>
<keyword evidence="3" id="KW-1185">Reference proteome</keyword>
<comment type="caution">
    <text evidence="2">The sequence shown here is derived from an EMBL/GenBank/DDBJ whole genome shotgun (WGS) entry which is preliminary data.</text>
</comment>
<name>A0A841PQG1_9HYPH</name>
<accession>A0A841PQG1</accession>
<gene>
    <name evidence="2" type="ORF">HNQ71_003329</name>
</gene>
<evidence type="ECO:0008006" key="4">
    <source>
        <dbReference type="Google" id="ProtNLM"/>
    </source>
</evidence>
<dbReference type="RefSeq" id="WP_184873589.1">
    <property type="nucleotide sequence ID" value="NZ_JACHEF010000003.1"/>
</dbReference>
<evidence type="ECO:0000313" key="2">
    <source>
        <dbReference type="EMBL" id="MBB6410655.1"/>
    </source>
</evidence>
<evidence type="ECO:0000256" key="1">
    <source>
        <dbReference type="SAM" id="MobiDB-lite"/>
    </source>
</evidence>
<dbReference type="AlphaFoldDB" id="A0A841PQG1"/>